<dbReference type="EMBL" id="CP006936">
    <property type="protein sequence ID" value="AHC26143.1"/>
    <property type="molecule type" value="Genomic_DNA"/>
</dbReference>
<comment type="similarity">
    <text evidence="1">Belongs to the bacterial ring-hydroxylating dioxygenase beta subunit family.</text>
</comment>
<gene>
    <name evidence="3" type="ORF">D174_16920</name>
</gene>
<dbReference type="SUPFAM" id="SSF54427">
    <property type="entry name" value="NTF2-like"/>
    <property type="match status" value="1"/>
</dbReference>
<dbReference type="eggNOG" id="COG5517">
    <property type="taxonomic scope" value="Bacteria"/>
</dbReference>
<dbReference type="InterPro" id="IPR000391">
    <property type="entry name" value="Rng_hydr_dOase-bsu"/>
</dbReference>
<dbReference type="GO" id="GO:0019380">
    <property type="term" value="P:3-phenylpropionate catabolic process"/>
    <property type="evidence" value="ECO:0007669"/>
    <property type="project" value="TreeGrafter"/>
</dbReference>
<protein>
    <submittedName>
        <fullName evidence="3">p-cumate dioxygenase small subunit</fullName>
    </submittedName>
</protein>
<dbReference type="Pfam" id="PF00866">
    <property type="entry name" value="Ring_hydroxyl_B"/>
    <property type="match status" value="1"/>
</dbReference>
<dbReference type="Proteomes" id="UP000018763">
    <property type="component" value="Chromosome"/>
</dbReference>
<keyword evidence="4" id="KW-1185">Reference proteome</keyword>
<evidence type="ECO:0000313" key="3">
    <source>
        <dbReference type="EMBL" id="AHC26143.1"/>
    </source>
</evidence>
<organism evidence="3 4">
    <name type="scientific">Mycolicibacterium neoaurum VKM Ac-1815D</name>
    <dbReference type="NCBI Taxonomy" id="700508"/>
    <lineage>
        <taxon>Bacteria</taxon>
        <taxon>Bacillati</taxon>
        <taxon>Actinomycetota</taxon>
        <taxon>Actinomycetes</taxon>
        <taxon>Mycobacteriales</taxon>
        <taxon>Mycobacteriaceae</taxon>
        <taxon>Mycolicibacterium</taxon>
    </lineage>
</organism>
<dbReference type="CDD" id="cd00667">
    <property type="entry name" value="ring_hydroxylating_dioxygenases_beta"/>
    <property type="match status" value="1"/>
</dbReference>
<dbReference type="AlphaFoldDB" id="V5XEA5"/>
<dbReference type="Gene3D" id="3.10.450.50">
    <property type="match status" value="1"/>
</dbReference>
<dbReference type="InterPro" id="IPR032710">
    <property type="entry name" value="NTF2-like_dom_sf"/>
</dbReference>
<accession>V5XEA5</accession>
<keyword evidence="2" id="KW-0560">Oxidoreductase</keyword>
<proteinExistence type="inferred from homology"/>
<reference evidence="3 4" key="1">
    <citation type="journal article" date="2014" name="Genome Announc.">
        <title>Complete Genome Sequence of Sterol-Transforming Mycobacterium neoaurum Strain VKM Ac-1815D.</title>
        <authorList>
            <person name="Shtratnikova V.Y."/>
            <person name="Bragin E.Y."/>
            <person name="Dovbnya D.V."/>
            <person name="Pekov Y.A."/>
            <person name="Schelkunov M.I."/>
            <person name="Strizhov N."/>
            <person name="Ivashina T.V."/>
            <person name="Ashapkin V.V."/>
            <person name="Donova M.V."/>
        </authorList>
    </citation>
    <scope>NUCLEOTIDE SEQUENCE [LARGE SCALE GENOMIC DNA]</scope>
    <source>
        <strain evidence="3 4">VKM Ac-1815D</strain>
    </source>
</reference>
<evidence type="ECO:0000256" key="1">
    <source>
        <dbReference type="ARBA" id="ARBA00009570"/>
    </source>
</evidence>
<keyword evidence="3" id="KW-0223">Dioxygenase</keyword>
<evidence type="ECO:0000256" key="2">
    <source>
        <dbReference type="ARBA" id="ARBA00023002"/>
    </source>
</evidence>
<dbReference type="PANTHER" id="PTHR41534">
    <property type="entry name" value="BLR3401 PROTEIN"/>
    <property type="match status" value="1"/>
</dbReference>
<evidence type="ECO:0000313" key="4">
    <source>
        <dbReference type="Proteomes" id="UP000018763"/>
    </source>
</evidence>
<name>V5XEA5_MYCNE</name>
<dbReference type="RefSeq" id="WP_019509759.1">
    <property type="nucleotide sequence ID" value="NC_023036.2"/>
</dbReference>
<dbReference type="GeneID" id="43451149"/>
<sequence length="172" mass="20290">MTTFDNALTNAAARDVSRSDVEDLLYYEAKLLDEWQLDQWAQLYTDDAEYLIPANDLPDGDEKRDLLLVHDNKFRLLARVDRLKSRKAHREYPHATTRHQVTNVRIESQKPDEVCATAYFTVWRFREGRDDHYVGRYDYRLRRLDGILKIRYKRAVMDMTVLRPAGAVSIIL</sequence>
<dbReference type="GO" id="GO:0051213">
    <property type="term" value="F:dioxygenase activity"/>
    <property type="evidence" value="ECO:0007669"/>
    <property type="project" value="UniProtKB-KW"/>
</dbReference>
<dbReference type="PANTHER" id="PTHR41534:SF2">
    <property type="entry name" value="3-PHENYLPROPIONATE_CINNAMIC ACID DIOXYGENASE SUBUNIT BETA"/>
    <property type="match status" value="1"/>
</dbReference>
<dbReference type="KEGG" id="mne:D174_16920"/>